<dbReference type="PANTHER" id="PTHR11635:SF152">
    <property type="entry name" value="CAMP-DEPENDENT PROTEIN KINASE TYPE I REGULATORY SUBUNIT-RELATED"/>
    <property type="match status" value="1"/>
</dbReference>
<feature type="domain" description="Cyclic nucleotide-binding" evidence="1">
    <location>
        <begin position="130"/>
        <end position="250"/>
    </location>
</feature>
<evidence type="ECO:0000259" key="1">
    <source>
        <dbReference type="PROSITE" id="PS50042"/>
    </source>
</evidence>
<dbReference type="eggNOG" id="KOG1113">
    <property type="taxonomic scope" value="Eukaryota"/>
</dbReference>
<name>A2F9K9_TRIV3</name>
<dbReference type="Gene3D" id="2.60.120.10">
    <property type="entry name" value="Jelly Rolls"/>
    <property type="match status" value="2"/>
</dbReference>
<dbReference type="AlphaFoldDB" id="A2F9K9"/>
<dbReference type="SMR" id="A2F9K9"/>
<accession>A2F9K9</accession>
<protein>
    <submittedName>
        <fullName evidence="2">Cyclic nucleotide-binding domain containing protein</fullName>
    </submittedName>
</protein>
<gene>
    <name evidence="2" type="ORF">TVAG_125340</name>
</gene>
<dbReference type="SMART" id="SM00100">
    <property type="entry name" value="cNMP"/>
    <property type="match status" value="2"/>
</dbReference>
<dbReference type="CDD" id="cd22961">
    <property type="entry name" value="DD_TEX55-like"/>
    <property type="match status" value="1"/>
</dbReference>
<sequence length="369" mass="41648">MQRNTNLPAEEYLQQNHVTEMLEEMVSDLLVRRPANVREHMIQFLQNYVPPQSRAAMAQPNSARVGFQEKFTPARRFSCISQDALVKSRDFRRRGFSSKSISDTKIEIKTYPKSPEQIQILEGIVKKVSFLSFLQKEQTKALIDAMFPMEFEDGKVIIKQGDRGDNFYVIQSGLVDIFKKVGDQPEKKVAQIGDGAYFGELALMTGAPRAATVIAHGSVKCWAIDQTTYLYLLKDVHYQRRQRCKEIITKVPLLAEIPDYQALLIAESLVSQDIPEKTTIIKQGEQGDKFYVILDGEADVIVNGKTVNHLKAGNYFGELALIYSSARAASVISTTPMSIAYISADIFRKVADKCKSTFHANEMTYKKPE</sequence>
<dbReference type="PRINTS" id="PR00103">
    <property type="entry name" value="CAMPKINASE"/>
</dbReference>
<dbReference type="InterPro" id="IPR050503">
    <property type="entry name" value="cAMP-dep_PK_reg_su-like"/>
</dbReference>
<dbReference type="OMA" id="WAMDRAS"/>
<dbReference type="InterPro" id="IPR018488">
    <property type="entry name" value="cNMP-bd_CS"/>
</dbReference>
<dbReference type="InterPro" id="IPR014710">
    <property type="entry name" value="RmlC-like_jellyroll"/>
</dbReference>
<dbReference type="STRING" id="5722.A2F9K9"/>
<dbReference type="InParanoid" id="A2F9K9"/>
<dbReference type="GO" id="GO:0007189">
    <property type="term" value="P:adenylate cyclase-activating G protein-coupled receptor signaling pathway"/>
    <property type="evidence" value="ECO:0000318"/>
    <property type="project" value="GO_Central"/>
</dbReference>
<dbReference type="GO" id="GO:0034236">
    <property type="term" value="F:protein kinase A catalytic subunit binding"/>
    <property type="evidence" value="ECO:0000318"/>
    <property type="project" value="GO_Central"/>
</dbReference>
<dbReference type="GO" id="GO:0005952">
    <property type="term" value="C:cAMP-dependent protein kinase complex"/>
    <property type="evidence" value="ECO:0000318"/>
    <property type="project" value="GO_Central"/>
</dbReference>
<proteinExistence type="predicted"/>
<dbReference type="VEuPathDB" id="TrichDB:TVAG_125340"/>
<dbReference type="PANTHER" id="PTHR11635">
    <property type="entry name" value="CAMP-DEPENDENT PROTEIN KINASE REGULATORY CHAIN"/>
    <property type="match status" value="1"/>
</dbReference>
<dbReference type="PROSITE" id="PS50042">
    <property type="entry name" value="CNMP_BINDING_3"/>
    <property type="match status" value="2"/>
</dbReference>
<reference evidence="2" key="1">
    <citation type="submission" date="2006-10" db="EMBL/GenBank/DDBJ databases">
        <authorList>
            <person name="Amadeo P."/>
            <person name="Zhao Q."/>
            <person name="Wortman J."/>
            <person name="Fraser-Liggett C."/>
            <person name="Carlton J."/>
        </authorList>
    </citation>
    <scope>NUCLEOTIDE SEQUENCE</scope>
    <source>
        <strain evidence="2">G3</strain>
    </source>
</reference>
<dbReference type="EMBL" id="DS113677">
    <property type="protein sequence ID" value="EAX98390.1"/>
    <property type="molecule type" value="Genomic_DNA"/>
</dbReference>
<dbReference type="RefSeq" id="XP_001311320.1">
    <property type="nucleotide sequence ID" value="XM_001311319.1"/>
</dbReference>
<dbReference type="VEuPathDB" id="TrichDB:TVAGG3_0941530"/>
<dbReference type="SUPFAM" id="SSF51206">
    <property type="entry name" value="cAMP-binding domain-like"/>
    <property type="match status" value="2"/>
</dbReference>
<dbReference type="Proteomes" id="UP000001542">
    <property type="component" value="Unassembled WGS sequence"/>
</dbReference>
<dbReference type="GO" id="GO:0004862">
    <property type="term" value="F:cAMP-dependent protein kinase inhibitor activity"/>
    <property type="evidence" value="ECO:0000318"/>
    <property type="project" value="GO_Central"/>
</dbReference>
<dbReference type="Pfam" id="PF00027">
    <property type="entry name" value="cNMP_binding"/>
    <property type="match status" value="2"/>
</dbReference>
<dbReference type="FunCoup" id="A2F9K9">
    <property type="interactions" value="406"/>
</dbReference>
<dbReference type="CDD" id="cd00038">
    <property type="entry name" value="CAP_ED"/>
    <property type="match status" value="2"/>
</dbReference>
<dbReference type="InterPro" id="IPR018490">
    <property type="entry name" value="cNMP-bd_dom_sf"/>
</dbReference>
<dbReference type="OrthoDB" id="417078at2759"/>
<evidence type="ECO:0000313" key="2">
    <source>
        <dbReference type="EMBL" id="EAX98390.1"/>
    </source>
</evidence>
<dbReference type="PROSITE" id="PS00889">
    <property type="entry name" value="CNMP_BINDING_2"/>
    <property type="match status" value="2"/>
</dbReference>
<organism evidence="2 3">
    <name type="scientific">Trichomonas vaginalis (strain ATCC PRA-98 / G3)</name>
    <dbReference type="NCBI Taxonomy" id="412133"/>
    <lineage>
        <taxon>Eukaryota</taxon>
        <taxon>Metamonada</taxon>
        <taxon>Parabasalia</taxon>
        <taxon>Trichomonadida</taxon>
        <taxon>Trichomonadidae</taxon>
        <taxon>Trichomonas</taxon>
    </lineage>
</organism>
<reference evidence="2" key="2">
    <citation type="journal article" date="2007" name="Science">
        <title>Draft genome sequence of the sexually transmitted pathogen Trichomonas vaginalis.</title>
        <authorList>
            <person name="Carlton J.M."/>
            <person name="Hirt R.P."/>
            <person name="Silva J.C."/>
            <person name="Delcher A.L."/>
            <person name="Schatz M."/>
            <person name="Zhao Q."/>
            <person name="Wortman J.R."/>
            <person name="Bidwell S.L."/>
            <person name="Alsmark U.C.M."/>
            <person name="Besteiro S."/>
            <person name="Sicheritz-Ponten T."/>
            <person name="Noel C.J."/>
            <person name="Dacks J.B."/>
            <person name="Foster P.G."/>
            <person name="Simillion C."/>
            <person name="Van de Peer Y."/>
            <person name="Miranda-Saavedra D."/>
            <person name="Barton G.J."/>
            <person name="Westrop G.D."/>
            <person name="Mueller S."/>
            <person name="Dessi D."/>
            <person name="Fiori P.L."/>
            <person name="Ren Q."/>
            <person name="Paulsen I."/>
            <person name="Zhang H."/>
            <person name="Bastida-Corcuera F.D."/>
            <person name="Simoes-Barbosa A."/>
            <person name="Brown M.T."/>
            <person name="Hayes R.D."/>
            <person name="Mukherjee M."/>
            <person name="Okumura C.Y."/>
            <person name="Schneider R."/>
            <person name="Smith A.J."/>
            <person name="Vanacova S."/>
            <person name="Villalvazo M."/>
            <person name="Haas B.J."/>
            <person name="Pertea M."/>
            <person name="Feldblyum T.V."/>
            <person name="Utterback T.R."/>
            <person name="Shu C.L."/>
            <person name="Osoegawa K."/>
            <person name="de Jong P.J."/>
            <person name="Hrdy I."/>
            <person name="Horvathova L."/>
            <person name="Zubacova Z."/>
            <person name="Dolezal P."/>
            <person name="Malik S.B."/>
            <person name="Logsdon J.M. Jr."/>
            <person name="Henze K."/>
            <person name="Gupta A."/>
            <person name="Wang C.C."/>
            <person name="Dunne R.L."/>
            <person name="Upcroft J.A."/>
            <person name="Upcroft P."/>
            <person name="White O."/>
            <person name="Salzberg S.L."/>
            <person name="Tang P."/>
            <person name="Chiu C.-H."/>
            <person name="Lee Y.-S."/>
            <person name="Embley T.M."/>
            <person name="Coombs G.H."/>
            <person name="Mottram J.C."/>
            <person name="Tachezy J."/>
            <person name="Fraser-Liggett C.M."/>
            <person name="Johnson P.J."/>
        </authorList>
    </citation>
    <scope>NUCLEOTIDE SEQUENCE [LARGE SCALE GENOMIC DNA]</scope>
    <source>
        <strain evidence="2">G3</strain>
    </source>
</reference>
<dbReference type="GO" id="GO:0005829">
    <property type="term" value="C:cytosol"/>
    <property type="evidence" value="ECO:0000318"/>
    <property type="project" value="GO_Central"/>
</dbReference>
<keyword evidence="3" id="KW-1185">Reference proteome</keyword>
<dbReference type="GO" id="GO:0030552">
    <property type="term" value="F:cAMP binding"/>
    <property type="evidence" value="ECO:0000318"/>
    <property type="project" value="GO_Central"/>
</dbReference>
<evidence type="ECO:0000313" key="3">
    <source>
        <dbReference type="Proteomes" id="UP000001542"/>
    </source>
</evidence>
<dbReference type="KEGG" id="tva:4756185"/>
<dbReference type="PROSITE" id="PS00888">
    <property type="entry name" value="CNMP_BINDING_1"/>
    <property type="match status" value="2"/>
</dbReference>
<feature type="domain" description="Cyclic nucleotide-binding" evidence="1">
    <location>
        <begin position="253"/>
        <end position="350"/>
    </location>
</feature>
<dbReference type="InterPro" id="IPR000595">
    <property type="entry name" value="cNMP-bd_dom"/>
</dbReference>